<comment type="function">
    <text evidence="2 9 11">Excises uracil residues from the DNA which can arise as a result of misincorporation of dUMP residues by DNA polymerase or due to deamination of cytosine.</text>
</comment>
<evidence type="ECO:0000256" key="1">
    <source>
        <dbReference type="ARBA" id="ARBA00001400"/>
    </source>
</evidence>
<dbReference type="Pfam" id="PF03167">
    <property type="entry name" value="UDG"/>
    <property type="match status" value="1"/>
</dbReference>
<dbReference type="InterPro" id="IPR018085">
    <property type="entry name" value="Ura-DNA_Glyclase_AS"/>
</dbReference>
<keyword evidence="14" id="KW-1185">Reference proteome</keyword>
<evidence type="ECO:0000256" key="2">
    <source>
        <dbReference type="ARBA" id="ARBA00002631"/>
    </source>
</evidence>
<protein>
    <recommendedName>
        <fullName evidence="5 9">Uracil-DNA glycosylase</fullName>
        <shortName evidence="9">UDG</shortName>
        <ecNumber evidence="4 9">3.2.2.27</ecNumber>
    </recommendedName>
</protein>
<dbReference type="EMBL" id="CP030918">
    <property type="protein sequence ID" value="AXC49792.1"/>
    <property type="molecule type" value="Genomic_DNA"/>
</dbReference>
<dbReference type="SMART" id="SM00987">
    <property type="entry name" value="UreE_C"/>
    <property type="match status" value="1"/>
</dbReference>
<dbReference type="PANTHER" id="PTHR11264:SF0">
    <property type="entry name" value="URACIL-DNA GLYCOSYLASE"/>
    <property type="match status" value="1"/>
</dbReference>
<dbReference type="SUPFAM" id="SSF52141">
    <property type="entry name" value="Uracil-DNA glycosylase-like"/>
    <property type="match status" value="1"/>
</dbReference>
<comment type="subcellular location">
    <subcellularLocation>
        <location evidence="9">Cytoplasm</location>
    </subcellularLocation>
</comment>
<dbReference type="Proteomes" id="UP000252023">
    <property type="component" value="Chromosome"/>
</dbReference>
<evidence type="ECO:0000256" key="9">
    <source>
        <dbReference type="HAMAP-Rule" id="MF_00148"/>
    </source>
</evidence>
<dbReference type="GO" id="GO:0004844">
    <property type="term" value="F:uracil DNA N-glycosylase activity"/>
    <property type="evidence" value="ECO:0007669"/>
    <property type="project" value="UniProtKB-UniRule"/>
</dbReference>
<gene>
    <name evidence="9" type="primary">ung</name>
    <name evidence="13" type="ORF">DRW48_08930</name>
</gene>
<dbReference type="InterPro" id="IPR036895">
    <property type="entry name" value="Uracil-DNA_glycosylase-like_sf"/>
</dbReference>
<keyword evidence="9" id="KW-0963">Cytoplasm</keyword>
<feature type="active site" description="Proton acceptor" evidence="9 10">
    <location>
        <position position="62"/>
    </location>
</feature>
<keyword evidence="6 9" id="KW-0227">DNA damage</keyword>
<dbReference type="NCBIfam" id="NF003592">
    <property type="entry name" value="PRK05254.1-5"/>
    <property type="match status" value="1"/>
</dbReference>
<dbReference type="AlphaFoldDB" id="A0A344PK87"/>
<evidence type="ECO:0000256" key="6">
    <source>
        <dbReference type="ARBA" id="ARBA00022763"/>
    </source>
</evidence>
<dbReference type="PANTHER" id="PTHR11264">
    <property type="entry name" value="URACIL-DNA GLYCOSYLASE"/>
    <property type="match status" value="1"/>
</dbReference>
<dbReference type="RefSeq" id="WP_114076099.1">
    <property type="nucleotide sequence ID" value="NZ_CP030918.1"/>
</dbReference>
<dbReference type="Gene3D" id="3.40.470.10">
    <property type="entry name" value="Uracil-DNA glycosylase-like domain"/>
    <property type="match status" value="1"/>
</dbReference>
<evidence type="ECO:0000256" key="11">
    <source>
        <dbReference type="RuleBase" id="RU003780"/>
    </source>
</evidence>
<dbReference type="SMART" id="SM00986">
    <property type="entry name" value="UDG"/>
    <property type="match status" value="1"/>
</dbReference>
<evidence type="ECO:0000256" key="5">
    <source>
        <dbReference type="ARBA" id="ARBA00018429"/>
    </source>
</evidence>
<evidence type="ECO:0000256" key="7">
    <source>
        <dbReference type="ARBA" id="ARBA00022801"/>
    </source>
</evidence>
<accession>A0A344PK87</accession>
<keyword evidence="8 9" id="KW-0234">DNA repair</keyword>
<evidence type="ECO:0000256" key="10">
    <source>
        <dbReference type="PROSITE-ProRule" id="PRU10072"/>
    </source>
</evidence>
<dbReference type="CDD" id="cd10027">
    <property type="entry name" value="UDG-F1-like"/>
    <property type="match status" value="1"/>
</dbReference>
<dbReference type="HAMAP" id="MF_00148">
    <property type="entry name" value="UDG"/>
    <property type="match status" value="1"/>
</dbReference>
<evidence type="ECO:0000313" key="14">
    <source>
        <dbReference type="Proteomes" id="UP000252023"/>
    </source>
</evidence>
<proteinExistence type="inferred from homology"/>
<name>A0A344PK87_9RHOB</name>
<reference evidence="14" key="1">
    <citation type="submission" date="2018-07" db="EMBL/GenBank/DDBJ databases">
        <title>Genome sequencing of Paracoccus sp. SC2-6.</title>
        <authorList>
            <person name="Heo J."/>
            <person name="Kim S.-J."/>
            <person name="Kwon S.-W."/>
        </authorList>
    </citation>
    <scope>NUCLEOTIDE SEQUENCE [LARGE SCALE GENOMIC DNA]</scope>
    <source>
        <strain evidence="14">SC2-6</strain>
    </source>
</reference>
<comment type="catalytic activity">
    <reaction evidence="1 9 11">
        <text>Hydrolyzes single-stranded DNA or mismatched double-stranded DNA and polynucleotides, releasing free uracil.</text>
        <dbReference type="EC" id="3.2.2.27"/>
    </reaction>
</comment>
<evidence type="ECO:0000256" key="4">
    <source>
        <dbReference type="ARBA" id="ARBA00012030"/>
    </source>
</evidence>
<evidence type="ECO:0000256" key="3">
    <source>
        <dbReference type="ARBA" id="ARBA00008184"/>
    </source>
</evidence>
<evidence type="ECO:0000259" key="12">
    <source>
        <dbReference type="SMART" id="SM00986"/>
    </source>
</evidence>
<dbReference type="OrthoDB" id="9804372at2"/>
<sequence>MTPSPTPAPPPAWAHLPFFQADWPRIAAHLAGTQWLPGPDRVFAALQAVSPRDVRVVILGQDPYPTPGHADGLAFSVAPQAPLPRSLRNIYAEMRDDLGAAPADGYLGHWAAQGVLLLNTALSVGPGDAGSHARLGWSGLASQVIDAAQRGGPIAFVLWGGHAQGVARGLARPQDLVLASAHPSPLSARRGFFGSRPFSRVNDWLTAQGRPAIDWVGTDRPALFADR</sequence>
<dbReference type="PROSITE" id="PS00130">
    <property type="entry name" value="U_DNA_GLYCOSYLASE"/>
    <property type="match status" value="1"/>
</dbReference>
<dbReference type="NCBIfam" id="TIGR00628">
    <property type="entry name" value="ung"/>
    <property type="match status" value="1"/>
</dbReference>
<keyword evidence="7 9" id="KW-0378">Hydrolase</keyword>
<feature type="domain" description="Uracil-DNA glycosylase-like" evidence="12">
    <location>
        <begin position="47"/>
        <end position="205"/>
    </location>
</feature>
<evidence type="ECO:0000256" key="8">
    <source>
        <dbReference type="ARBA" id="ARBA00023204"/>
    </source>
</evidence>
<dbReference type="GO" id="GO:0005737">
    <property type="term" value="C:cytoplasm"/>
    <property type="evidence" value="ECO:0007669"/>
    <property type="project" value="UniProtKB-SubCell"/>
</dbReference>
<dbReference type="NCBIfam" id="NF003588">
    <property type="entry name" value="PRK05254.1-1"/>
    <property type="match status" value="1"/>
</dbReference>
<dbReference type="InterPro" id="IPR002043">
    <property type="entry name" value="UDG_fam1"/>
</dbReference>
<dbReference type="GO" id="GO:0097510">
    <property type="term" value="P:base-excision repair, AP site formation via deaminated base removal"/>
    <property type="evidence" value="ECO:0007669"/>
    <property type="project" value="TreeGrafter"/>
</dbReference>
<keyword evidence="13" id="KW-0326">Glycosidase</keyword>
<evidence type="ECO:0000313" key="13">
    <source>
        <dbReference type="EMBL" id="AXC49792.1"/>
    </source>
</evidence>
<dbReference type="KEGG" id="pars:DRW48_08930"/>
<dbReference type="InterPro" id="IPR005122">
    <property type="entry name" value="Uracil-DNA_glycosylase-like"/>
</dbReference>
<organism evidence="13 14">
    <name type="scientific">Paracoccus suum</name>
    <dbReference type="NCBI Taxonomy" id="2259340"/>
    <lineage>
        <taxon>Bacteria</taxon>
        <taxon>Pseudomonadati</taxon>
        <taxon>Pseudomonadota</taxon>
        <taxon>Alphaproteobacteria</taxon>
        <taxon>Rhodobacterales</taxon>
        <taxon>Paracoccaceae</taxon>
        <taxon>Paracoccus</taxon>
    </lineage>
</organism>
<dbReference type="EC" id="3.2.2.27" evidence="4 9"/>
<comment type="similarity">
    <text evidence="3 9 11">Belongs to the uracil-DNA glycosylase (UDG) superfamily. UNG family.</text>
</comment>